<proteinExistence type="predicted"/>
<reference evidence="1" key="1">
    <citation type="journal article" date="2020" name="Cell">
        <title>Large-Scale Comparative Analyses of Tick Genomes Elucidate Their Genetic Diversity and Vector Capacities.</title>
        <authorList>
            <consortium name="Tick Genome and Microbiome Consortium (TIGMIC)"/>
            <person name="Jia N."/>
            <person name="Wang J."/>
            <person name="Shi W."/>
            <person name="Du L."/>
            <person name="Sun Y."/>
            <person name="Zhan W."/>
            <person name="Jiang J.F."/>
            <person name="Wang Q."/>
            <person name="Zhang B."/>
            <person name="Ji P."/>
            <person name="Bell-Sakyi L."/>
            <person name="Cui X.M."/>
            <person name="Yuan T.T."/>
            <person name="Jiang B.G."/>
            <person name="Yang W.F."/>
            <person name="Lam T.T."/>
            <person name="Chang Q.C."/>
            <person name="Ding S.J."/>
            <person name="Wang X.J."/>
            <person name="Zhu J.G."/>
            <person name="Ruan X.D."/>
            <person name="Zhao L."/>
            <person name="Wei J.T."/>
            <person name="Ye R.Z."/>
            <person name="Que T.C."/>
            <person name="Du C.H."/>
            <person name="Zhou Y.H."/>
            <person name="Cheng J.X."/>
            <person name="Dai P.F."/>
            <person name="Guo W.B."/>
            <person name="Han X.H."/>
            <person name="Huang E.J."/>
            <person name="Li L.F."/>
            <person name="Wei W."/>
            <person name="Gao Y.C."/>
            <person name="Liu J.Z."/>
            <person name="Shao H.Z."/>
            <person name="Wang X."/>
            <person name="Wang C.C."/>
            <person name="Yang T.C."/>
            <person name="Huo Q.B."/>
            <person name="Li W."/>
            <person name="Chen H.Y."/>
            <person name="Chen S.E."/>
            <person name="Zhou L.G."/>
            <person name="Ni X.B."/>
            <person name="Tian J.H."/>
            <person name="Sheng Y."/>
            <person name="Liu T."/>
            <person name="Pan Y.S."/>
            <person name="Xia L.Y."/>
            <person name="Li J."/>
            <person name="Zhao F."/>
            <person name="Cao W.C."/>
        </authorList>
    </citation>
    <scope>NUCLEOTIDE SEQUENCE</scope>
    <source>
        <strain evidence="1">Rmic-2018</strain>
    </source>
</reference>
<gene>
    <name evidence="1" type="ORF">HPB51_000606</name>
</gene>
<name>A0A9J6E558_RHIMP</name>
<reference evidence="1" key="2">
    <citation type="submission" date="2021-09" db="EMBL/GenBank/DDBJ databases">
        <authorList>
            <person name="Jia N."/>
            <person name="Wang J."/>
            <person name="Shi W."/>
            <person name="Du L."/>
            <person name="Sun Y."/>
            <person name="Zhan W."/>
            <person name="Jiang J."/>
            <person name="Wang Q."/>
            <person name="Zhang B."/>
            <person name="Ji P."/>
            <person name="Sakyi L.B."/>
            <person name="Cui X."/>
            <person name="Yuan T."/>
            <person name="Jiang B."/>
            <person name="Yang W."/>
            <person name="Lam T.T.-Y."/>
            <person name="Chang Q."/>
            <person name="Ding S."/>
            <person name="Wang X."/>
            <person name="Zhu J."/>
            <person name="Ruan X."/>
            <person name="Zhao L."/>
            <person name="Wei J."/>
            <person name="Que T."/>
            <person name="Du C."/>
            <person name="Cheng J."/>
            <person name="Dai P."/>
            <person name="Han X."/>
            <person name="Huang E."/>
            <person name="Gao Y."/>
            <person name="Liu J."/>
            <person name="Shao H."/>
            <person name="Ye R."/>
            <person name="Li L."/>
            <person name="Wei W."/>
            <person name="Wang X."/>
            <person name="Wang C."/>
            <person name="Huo Q."/>
            <person name="Li W."/>
            <person name="Guo W."/>
            <person name="Chen H."/>
            <person name="Chen S."/>
            <person name="Zhou L."/>
            <person name="Zhou L."/>
            <person name="Ni X."/>
            <person name="Tian J."/>
            <person name="Zhou Y."/>
            <person name="Sheng Y."/>
            <person name="Liu T."/>
            <person name="Pan Y."/>
            <person name="Xia L."/>
            <person name="Li J."/>
            <person name="Zhao F."/>
            <person name="Cao W."/>
        </authorList>
    </citation>
    <scope>NUCLEOTIDE SEQUENCE</scope>
    <source>
        <strain evidence="1">Rmic-2018</strain>
        <tissue evidence="1">Larvae</tissue>
    </source>
</reference>
<evidence type="ECO:0000313" key="2">
    <source>
        <dbReference type="Proteomes" id="UP000821866"/>
    </source>
</evidence>
<dbReference type="AlphaFoldDB" id="A0A9J6E558"/>
<keyword evidence="2" id="KW-1185">Reference proteome</keyword>
<evidence type="ECO:0000313" key="1">
    <source>
        <dbReference type="EMBL" id="KAH8029460.1"/>
    </source>
</evidence>
<sequence>MSSSGESGSGNEGAGLPPDKEFYSSSRYFMCICICIGCSYQCIAEFPYLVLSHGGESGAHVSGQGGR</sequence>
<dbReference type="EMBL" id="JABSTU010000005">
    <property type="protein sequence ID" value="KAH8029460.1"/>
    <property type="molecule type" value="Genomic_DNA"/>
</dbReference>
<comment type="caution">
    <text evidence="1">The sequence shown here is derived from an EMBL/GenBank/DDBJ whole genome shotgun (WGS) entry which is preliminary data.</text>
</comment>
<dbReference type="Proteomes" id="UP000821866">
    <property type="component" value="Chromosome 3"/>
</dbReference>
<organism evidence="1 2">
    <name type="scientific">Rhipicephalus microplus</name>
    <name type="common">Cattle tick</name>
    <name type="synonym">Boophilus microplus</name>
    <dbReference type="NCBI Taxonomy" id="6941"/>
    <lineage>
        <taxon>Eukaryota</taxon>
        <taxon>Metazoa</taxon>
        <taxon>Ecdysozoa</taxon>
        <taxon>Arthropoda</taxon>
        <taxon>Chelicerata</taxon>
        <taxon>Arachnida</taxon>
        <taxon>Acari</taxon>
        <taxon>Parasitiformes</taxon>
        <taxon>Ixodida</taxon>
        <taxon>Ixodoidea</taxon>
        <taxon>Ixodidae</taxon>
        <taxon>Rhipicephalinae</taxon>
        <taxon>Rhipicephalus</taxon>
        <taxon>Boophilus</taxon>
    </lineage>
</organism>
<protein>
    <submittedName>
        <fullName evidence="1">Uncharacterized protein</fullName>
    </submittedName>
</protein>
<accession>A0A9J6E558</accession>